<dbReference type="Pfam" id="PF10255">
    <property type="entry name" value="Paf67"/>
    <property type="match status" value="1"/>
</dbReference>
<dbReference type="GO" id="GO:0005852">
    <property type="term" value="C:eukaryotic translation initiation factor 3 complex"/>
    <property type="evidence" value="ECO:0007669"/>
    <property type="project" value="UniProtKB-UniRule"/>
</dbReference>
<evidence type="ECO:0000313" key="5">
    <source>
        <dbReference type="EMBL" id="CAJ1959214.1"/>
    </source>
</evidence>
<keyword evidence="2 4" id="KW-0396">Initiation factor</keyword>
<proteinExistence type="inferred from homology"/>
<protein>
    <recommendedName>
        <fullName evidence="4">Eukaryotic translation initiation factor 3 subunit L</fullName>
        <shortName evidence="4">eIF3l</shortName>
    </recommendedName>
</protein>
<comment type="subcellular location">
    <subcellularLocation>
        <location evidence="4">Cytoplasm</location>
    </subcellularLocation>
</comment>
<evidence type="ECO:0000256" key="4">
    <source>
        <dbReference type="HAMAP-Rule" id="MF_03011"/>
    </source>
</evidence>
<comment type="subunit">
    <text evidence="4">Component of the eukaryotic translation initiation factor 3 (eIF-3) complex.</text>
</comment>
<comment type="function">
    <text evidence="4">Component of the eukaryotic translation initiation factor 3 (eIF-3) complex, which is involved in protein synthesis of a specialized repertoire of mRNAs and, together with other initiation factors, stimulates binding of mRNA and methionyl-tRNAi to the 40S ribosome. The eIF-3 complex specifically targets and initiates translation of a subset of mRNAs involved in cell proliferation.</text>
</comment>
<evidence type="ECO:0000313" key="6">
    <source>
        <dbReference type="Proteomes" id="UP001295423"/>
    </source>
</evidence>
<accession>A0AAD2G0K5</accession>
<dbReference type="GO" id="GO:0003743">
    <property type="term" value="F:translation initiation factor activity"/>
    <property type="evidence" value="ECO:0007669"/>
    <property type="project" value="UniProtKB-UniRule"/>
</dbReference>
<dbReference type="GO" id="GO:0001732">
    <property type="term" value="P:formation of cytoplasmic translation initiation complex"/>
    <property type="evidence" value="ECO:0007669"/>
    <property type="project" value="UniProtKB-UniRule"/>
</dbReference>
<organism evidence="5 6">
    <name type="scientific">Cylindrotheca closterium</name>
    <dbReference type="NCBI Taxonomy" id="2856"/>
    <lineage>
        <taxon>Eukaryota</taxon>
        <taxon>Sar</taxon>
        <taxon>Stramenopiles</taxon>
        <taxon>Ochrophyta</taxon>
        <taxon>Bacillariophyta</taxon>
        <taxon>Bacillariophyceae</taxon>
        <taxon>Bacillariophycidae</taxon>
        <taxon>Bacillariales</taxon>
        <taxon>Bacillariaceae</taxon>
        <taxon>Cylindrotheca</taxon>
    </lineage>
</organism>
<keyword evidence="6" id="KW-1185">Reference proteome</keyword>
<dbReference type="AlphaFoldDB" id="A0AAD2G0K5"/>
<dbReference type="EMBL" id="CAKOGP040001981">
    <property type="protein sequence ID" value="CAJ1959214.1"/>
    <property type="molecule type" value="Genomic_DNA"/>
</dbReference>
<dbReference type="PANTHER" id="PTHR13242">
    <property type="entry name" value="EUKARYOTIC TRANSLATION INITIATION FACTOR 3"/>
    <property type="match status" value="1"/>
</dbReference>
<dbReference type="Proteomes" id="UP001295423">
    <property type="component" value="Unassembled WGS sequence"/>
</dbReference>
<evidence type="ECO:0000256" key="1">
    <source>
        <dbReference type="ARBA" id="ARBA00022490"/>
    </source>
</evidence>
<gene>
    <name evidence="5" type="ORF">CYCCA115_LOCUS17635</name>
</gene>
<dbReference type="HAMAP" id="MF_03011">
    <property type="entry name" value="eIF3l"/>
    <property type="match status" value="1"/>
</dbReference>
<evidence type="ECO:0000256" key="2">
    <source>
        <dbReference type="ARBA" id="ARBA00022540"/>
    </source>
</evidence>
<reference evidence="5" key="1">
    <citation type="submission" date="2023-08" db="EMBL/GenBank/DDBJ databases">
        <authorList>
            <person name="Audoor S."/>
            <person name="Bilcke G."/>
        </authorList>
    </citation>
    <scope>NUCLEOTIDE SEQUENCE</scope>
</reference>
<dbReference type="GO" id="GO:0016282">
    <property type="term" value="C:eukaryotic 43S preinitiation complex"/>
    <property type="evidence" value="ECO:0007669"/>
    <property type="project" value="UniProtKB-UniRule"/>
</dbReference>
<evidence type="ECO:0000256" key="3">
    <source>
        <dbReference type="ARBA" id="ARBA00022917"/>
    </source>
</evidence>
<sequence>MASNTDACVPAALTDFVFDLYDSVTLSQLTEEQSRLYNSEFSDLSKKYFSNAPWPSPQAIASECNGDPLFLAFYRELTHRHWHAVSRPTLRDRMEGWDVYRELFDELLMVAEDDASSTSQPKLFILPQWAFDILHEFVYQFQGFCQFRTTLYASAHKHNLFSGEPSPKAPHHVVENLALMRQEDAADVWSVETVMYYLQRLVAIGTKSSVPVYQYFGIFASVTMSRLECLLADYTSSLQSLAPILEATAVVTKADQPVMTFSEIVSSVFNARLSLTYHAGISFLMLRRYKDAANMVGSLCSFMQRGFKTGQLRKQRNSDQLYKNYDRMVALLAIVTQLCPQQNLVEEGIAKVIREKHGTALAKDNYTELFTFCSPKFVSPVIPDFNKTGPTENVYKLQVNLFETEVASQSTYRELRSYLNLYTSIGVSKLTSFGNDEKSLLALKLKMRQLESNNADAPSLKDASLKSALDIHFYLENDEVVHIDEAEKQRRFENYFMSQSAQSFDIRKDACAVDTTL</sequence>
<comment type="caution">
    <text evidence="5">The sequence shown here is derived from an EMBL/GenBank/DDBJ whole genome shotgun (WGS) entry which is preliminary data.</text>
</comment>
<dbReference type="GO" id="GO:0033290">
    <property type="term" value="C:eukaryotic 48S preinitiation complex"/>
    <property type="evidence" value="ECO:0007669"/>
    <property type="project" value="UniProtKB-UniRule"/>
</dbReference>
<name>A0AAD2G0K5_9STRA</name>
<keyword evidence="3 4" id="KW-0648">Protein biosynthesis</keyword>
<dbReference type="PANTHER" id="PTHR13242:SF0">
    <property type="entry name" value="EUKARYOTIC TRANSLATION INITIATION FACTOR 3 SUBUNIT L"/>
    <property type="match status" value="1"/>
</dbReference>
<dbReference type="InterPro" id="IPR019382">
    <property type="entry name" value="eIF3l"/>
</dbReference>
<keyword evidence="1 4" id="KW-0963">Cytoplasm</keyword>
<comment type="similarity">
    <text evidence="4">Belongs to the eIF-3 subunit L family.</text>
</comment>